<dbReference type="RefSeq" id="WP_075829996.1">
    <property type="nucleotide sequence ID" value="NZ_MSTI01000003.1"/>
</dbReference>
<dbReference type="EC" id="4.2.1.47" evidence="3 6"/>
<evidence type="ECO:0000256" key="1">
    <source>
        <dbReference type="ARBA" id="ARBA00001937"/>
    </source>
</evidence>
<evidence type="ECO:0000313" key="9">
    <source>
        <dbReference type="Proteomes" id="UP000186607"/>
    </source>
</evidence>
<dbReference type="OrthoDB" id="9779041at2"/>
<keyword evidence="5 6" id="KW-0456">Lyase</keyword>
<dbReference type="GO" id="GO:0008446">
    <property type="term" value="F:GDP-mannose 4,6-dehydratase activity"/>
    <property type="evidence" value="ECO:0007669"/>
    <property type="project" value="UniProtKB-UniRule"/>
</dbReference>
<accession>A0A1U7P569</accession>
<evidence type="ECO:0000256" key="5">
    <source>
        <dbReference type="ARBA" id="ARBA00023239"/>
    </source>
</evidence>
<comment type="caution">
    <text evidence="6">Lacks conserved residue(s) required for the propagation of feature annotation.</text>
</comment>
<dbReference type="STRING" id="249408.BOO71_0000142"/>
<dbReference type="PANTHER" id="PTHR43715">
    <property type="entry name" value="GDP-MANNOSE 4,6-DEHYDRATASE"/>
    <property type="match status" value="1"/>
</dbReference>
<dbReference type="AlphaFoldDB" id="A0A1U7P569"/>
<dbReference type="CDD" id="cd05260">
    <property type="entry name" value="GDP_MD_SDR_e"/>
    <property type="match status" value="1"/>
</dbReference>
<gene>
    <name evidence="6" type="primary">gmd</name>
    <name evidence="8" type="ORF">BOO71_0000142</name>
</gene>
<dbReference type="SUPFAM" id="SSF51735">
    <property type="entry name" value="NAD(P)-binding Rossmann-fold domains"/>
    <property type="match status" value="1"/>
</dbReference>
<dbReference type="Pfam" id="PF16363">
    <property type="entry name" value="GDP_Man_Dehyd"/>
    <property type="match status" value="1"/>
</dbReference>
<dbReference type="InterPro" id="IPR016040">
    <property type="entry name" value="NAD(P)-bd_dom"/>
</dbReference>
<dbReference type="HAMAP" id="MF_00955">
    <property type="entry name" value="GDP_Man_dehydratase"/>
    <property type="match status" value="1"/>
</dbReference>
<dbReference type="InterPro" id="IPR006368">
    <property type="entry name" value="GDP_Man_deHydtase"/>
</dbReference>
<evidence type="ECO:0000256" key="2">
    <source>
        <dbReference type="ARBA" id="ARBA00009263"/>
    </source>
</evidence>
<dbReference type="NCBIfam" id="TIGR01472">
    <property type="entry name" value="gmd"/>
    <property type="match status" value="1"/>
</dbReference>
<dbReference type="eggNOG" id="COG1089">
    <property type="taxonomic scope" value="Bacteria"/>
</dbReference>
<comment type="catalytic activity">
    <reaction evidence="6">
        <text>GDP-alpha-D-mannose = GDP-4-dehydro-alpha-D-rhamnose + H2O</text>
        <dbReference type="Rhea" id="RHEA:23820"/>
        <dbReference type="ChEBI" id="CHEBI:15377"/>
        <dbReference type="ChEBI" id="CHEBI:57527"/>
        <dbReference type="ChEBI" id="CHEBI:57964"/>
        <dbReference type="EC" id="4.2.1.47"/>
    </reaction>
</comment>
<name>A0A1U7P569_9DEIO</name>
<dbReference type="Proteomes" id="UP000186607">
    <property type="component" value="Unassembled WGS sequence"/>
</dbReference>
<dbReference type="InterPro" id="IPR036291">
    <property type="entry name" value="NAD(P)-bd_dom_sf"/>
</dbReference>
<dbReference type="Gene3D" id="3.40.50.720">
    <property type="entry name" value="NAD(P)-binding Rossmann-like Domain"/>
    <property type="match status" value="1"/>
</dbReference>
<organism evidence="8 9">
    <name type="scientific">Deinococcus marmoris</name>
    <dbReference type="NCBI Taxonomy" id="249408"/>
    <lineage>
        <taxon>Bacteria</taxon>
        <taxon>Thermotogati</taxon>
        <taxon>Deinococcota</taxon>
        <taxon>Deinococci</taxon>
        <taxon>Deinococcales</taxon>
        <taxon>Deinococcaceae</taxon>
        <taxon>Deinococcus</taxon>
    </lineage>
</organism>
<feature type="domain" description="NAD(P)-binding" evidence="7">
    <location>
        <begin position="5"/>
        <end position="319"/>
    </location>
</feature>
<reference evidence="8 9" key="1">
    <citation type="submission" date="2017-01" db="EMBL/GenBank/DDBJ databases">
        <title>Genome Analysis of Deinococcus marmoris KOPRI26562.</title>
        <authorList>
            <person name="Kim J.H."/>
            <person name="Oh H.-M."/>
        </authorList>
    </citation>
    <scope>NUCLEOTIDE SEQUENCE [LARGE SCALE GENOMIC DNA]</scope>
    <source>
        <strain evidence="8 9">KOPRI26562</strain>
    </source>
</reference>
<dbReference type="EMBL" id="MSTI01000003">
    <property type="protein sequence ID" value="OLV20314.1"/>
    <property type="molecule type" value="Genomic_DNA"/>
</dbReference>
<evidence type="ECO:0000256" key="4">
    <source>
        <dbReference type="ARBA" id="ARBA00022857"/>
    </source>
</evidence>
<dbReference type="PANTHER" id="PTHR43715:SF1">
    <property type="entry name" value="GDP-MANNOSE 4,6 DEHYDRATASE"/>
    <property type="match status" value="1"/>
</dbReference>
<proteinExistence type="inferred from homology"/>
<dbReference type="Gene3D" id="3.90.25.10">
    <property type="entry name" value="UDP-galactose 4-epimerase, domain 1"/>
    <property type="match status" value="1"/>
</dbReference>
<comment type="cofactor">
    <cofactor evidence="1 6">
        <name>NADP(+)</name>
        <dbReference type="ChEBI" id="CHEBI:58349"/>
    </cofactor>
</comment>
<dbReference type="GO" id="GO:0042351">
    <property type="term" value="P:'de novo' GDP-L-fucose biosynthetic process"/>
    <property type="evidence" value="ECO:0007669"/>
    <property type="project" value="TreeGrafter"/>
</dbReference>
<dbReference type="GO" id="GO:0070401">
    <property type="term" value="F:NADP+ binding"/>
    <property type="evidence" value="ECO:0007669"/>
    <property type="project" value="UniProtKB-UniRule"/>
</dbReference>
<keyword evidence="9" id="KW-1185">Reference proteome</keyword>
<keyword evidence="4 6" id="KW-0521">NADP</keyword>
<evidence type="ECO:0000256" key="6">
    <source>
        <dbReference type="HAMAP-Rule" id="MF_00955"/>
    </source>
</evidence>
<evidence type="ECO:0000259" key="7">
    <source>
        <dbReference type="Pfam" id="PF16363"/>
    </source>
</evidence>
<comment type="function">
    <text evidence="6">Catalyzes the conversion of GDP-D-mannose to GDP-4-dehydro-6-deoxy-D-mannose.</text>
</comment>
<evidence type="ECO:0000313" key="8">
    <source>
        <dbReference type="EMBL" id="OLV20314.1"/>
    </source>
</evidence>
<protein>
    <recommendedName>
        <fullName evidence="3 6">GDP-mannose 4,6-dehydratase</fullName>
        <ecNumber evidence="3 6">4.2.1.47</ecNumber>
    </recommendedName>
    <alternativeName>
        <fullName evidence="6">GDP-D-mannose dehydratase</fullName>
    </alternativeName>
</protein>
<evidence type="ECO:0000256" key="3">
    <source>
        <dbReference type="ARBA" id="ARBA00011989"/>
    </source>
</evidence>
<sequence length="348" mass="39407">MKKALITGITGQDGSYLSELLLDKGYEVHGVIRRASTFNTERIDHLYNDPHDPDARLFLHYGDLADASGIRALLEKVQPEEVYNLGAQSHVKVSYDQAEYTADVTGLGALRLLEAIRDVGGRTGNPMRFYQASSSEMFGAAPPPQGLNTPFHPRSPYAVAKVYAYWQTVNHREAYDLYACNGILFNHESPRRGETFVTRKITRAVGRIKMGLQRKLYLGNLEAKRDWGHARDYVEAMWMMLQQDAPRDYCIATGEAYSVREFADRAFALAGLRAEDYVEIDPRYFRPAEVDYLLGDATETREKLGWTPKTSFEELVREMVDHDLELARQERTLREAGHSVALKGMGAF</sequence>
<comment type="similarity">
    <text evidence="2 6">Belongs to the NAD(P)-dependent epimerase/dehydratase family. GDP-mannose 4,6-dehydratase subfamily.</text>
</comment>
<comment type="caution">
    <text evidence="8">The sequence shown here is derived from an EMBL/GenBank/DDBJ whole genome shotgun (WGS) entry which is preliminary data.</text>
</comment>
<dbReference type="FunFam" id="3.40.50.720:FF:000102">
    <property type="entry name" value="GDP-mannose 4,6-dehydratase"/>
    <property type="match status" value="1"/>
</dbReference>